<keyword evidence="14" id="KW-1185">Reference proteome</keyword>
<keyword evidence="8" id="KW-1208">Phospholipid metabolism</keyword>
<sequence>MSDVNYVWVDGCFDMPHFGHFNLLRQASTYGIVIVGIHNDIEIERMKGKSPIFPMEDRALILSSCRFVHKVVMNAPWFTDVDIVKKNNCSVVIHADDEVVSTDGSDPYEKVKDLGMYITVNRTPGISSSNIIQTIITNPAIGISLSNLYASIKILKECSMIMSTLHFDVPSSPRSLESVSLKGEDPEDDDLDVIKTSIVLEPKPLGNAALSHKIGSGYTIGDGIFPFSAMILFSMLHSPHLPLSPSFETLIPVSSCGIFIDSFDILTVQHISVLQWAKDRATQCGCPRFVVCVLCESIPMDWMSSVGYKVSESLDFLSHCSSIEQHVPVSKHETADASYRSKSMKRVQQQHELISIYYKVYSLASLQFIDDVVLCDIDNCLSKSIIKQLNARVCFFSECCRDMMCLRKADDRPQQASFPLPEAIESTEVFIQPSISDHLSSKNYIDIIKAAVDSKDDLILSPSTLSFLQKELQRQSPLIIKPGLTTDNSSAIPDCVKVQSDSTTPLTIVQESLHPDYTIQGGDEYSSLSAIEISQPSPRIGSISSNPPDKLLSYSILIAQGKHMVDDLEHTLQIEIEVVENRFIYKDMSSIVRKIINSKGILEKIEEKERREDDAILKQTLKYRIK</sequence>
<accession>A0ABQ5JV57</accession>
<dbReference type="Gene3D" id="3.40.50.620">
    <property type="entry name" value="HUPs"/>
    <property type="match status" value="1"/>
</dbReference>
<dbReference type="PANTHER" id="PTHR45780:SF2">
    <property type="entry name" value="ETHANOLAMINE-PHOSPHATE CYTIDYLYLTRANSFERASE"/>
    <property type="match status" value="1"/>
</dbReference>
<feature type="domain" description="Cytidyltransferase-like" evidence="12">
    <location>
        <begin position="9"/>
        <end position="133"/>
    </location>
</feature>
<evidence type="ECO:0000256" key="9">
    <source>
        <dbReference type="ARBA" id="ARBA00024191"/>
    </source>
</evidence>
<evidence type="ECO:0000313" key="14">
    <source>
        <dbReference type="Proteomes" id="UP001057375"/>
    </source>
</evidence>
<reference evidence="13" key="1">
    <citation type="submission" date="2022-03" db="EMBL/GenBank/DDBJ databases">
        <title>Draft genome sequence of Aduncisulcus paluster, a free-living microaerophilic Fornicata.</title>
        <authorList>
            <person name="Yuyama I."/>
            <person name="Kume K."/>
            <person name="Tamura T."/>
            <person name="Inagaki Y."/>
            <person name="Hashimoto T."/>
        </authorList>
    </citation>
    <scope>NUCLEOTIDE SEQUENCE</scope>
    <source>
        <strain evidence="13">NY0171</strain>
    </source>
</reference>
<comment type="caution">
    <text evidence="13">The sequence shown here is derived from an EMBL/GenBank/DDBJ whole genome shotgun (WGS) entry which is preliminary data.</text>
</comment>
<protein>
    <recommendedName>
        <fullName evidence="10">ethanolamine-phosphate cytidylyltransferase</fullName>
        <ecNumber evidence="10">2.7.7.14</ecNumber>
    </recommendedName>
    <alternativeName>
        <fullName evidence="11">CTP:phosphoethanolamine cytidylyltransferase</fullName>
    </alternativeName>
</protein>
<dbReference type="InterPro" id="IPR044608">
    <property type="entry name" value="Ect1/PCYT2"/>
</dbReference>
<keyword evidence="5 13" id="KW-0548">Nucleotidyltransferase</keyword>
<keyword evidence="3" id="KW-0444">Lipid biosynthesis</keyword>
<gene>
    <name evidence="13" type="ORF">ADUPG1_010324</name>
</gene>
<dbReference type="Proteomes" id="UP001057375">
    <property type="component" value="Unassembled WGS sequence"/>
</dbReference>
<evidence type="ECO:0000256" key="7">
    <source>
        <dbReference type="ARBA" id="ARBA00023209"/>
    </source>
</evidence>
<proteinExistence type="inferred from homology"/>
<evidence type="ECO:0000256" key="3">
    <source>
        <dbReference type="ARBA" id="ARBA00022516"/>
    </source>
</evidence>
<name>A0ABQ5JV57_9EUKA</name>
<dbReference type="EC" id="2.7.7.14" evidence="10"/>
<evidence type="ECO:0000256" key="10">
    <source>
        <dbReference type="ARBA" id="ARBA00024221"/>
    </source>
</evidence>
<comment type="pathway">
    <text evidence="9">Phospholipid metabolism; phosphatidylethanolamine biosynthesis; phosphatidylethanolamine from ethanolamine: step 2/3.</text>
</comment>
<evidence type="ECO:0000256" key="8">
    <source>
        <dbReference type="ARBA" id="ARBA00023264"/>
    </source>
</evidence>
<comment type="similarity">
    <text evidence="2">Belongs to the cytidylyltransferase family.</text>
</comment>
<evidence type="ECO:0000256" key="6">
    <source>
        <dbReference type="ARBA" id="ARBA00023098"/>
    </source>
</evidence>
<evidence type="ECO:0000259" key="12">
    <source>
        <dbReference type="Pfam" id="PF01467"/>
    </source>
</evidence>
<dbReference type="SUPFAM" id="SSF52374">
    <property type="entry name" value="Nucleotidylyl transferase"/>
    <property type="match status" value="1"/>
</dbReference>
<keyword evidence="7" id="KW-0594">Phospholipid biosynthesis</keyword>
<evidence type="ECO:0000256" key="5">
    <source>
        <dbReference type="ARBA" id="ARBA00022695"/>
    </source>
</evidence>
<keyword evidence="6" id="KW-0443">Lipid metabolism</keyword>
<dbReference type="GO" id="GO:0016779">
    <property type="term" value="F:nucleotidyltransferase activity"/>
    <property type="evidence" value="ECO:0007669"/>
    <property type="project" value="UniProtKB-KW"/>
</dbReference>
<evidence type="ECO:0000256" key="4">
    <source>
        <dbReference type="ARBA" id="ARBA00022679"/>
    </source>
</evidence>
<dbReference type="PANTHER" id="PTHR45780">
    <property type="entry name" value="ETHANOLAMINE-PHOSPHATE CYTIDYLYLTRANSFERASE"/>
    <property type="match status" value="1"/>
</dbReference>
<evidence type="ECO:0000256" key="11">
    <source>
        <dbReference type="ARBA" id="ARBA00031473"/>
    </source>
</evidence>
<dbReference type="Pfam" id="PF01467">
    <property type="entry name" value="CTP_transf_like"/>
    <property type="match status" value="1"/>
</dbReference>
<evidence type="ECO:0000313" key="13">
    <source>
        <dbReference type="EMBL" id="GKT13747.1"/>
    </source>
</evidence>
<dbReference type="InterPro" id="IPR004821">
    <property type="entry name" value="Cyt_trans-like"/>
</dbReference>
<organism evidence="13 14">
    <name type="scientific">Aduncisulcus paluster</name>
    <dbReference type="NCBI Taxonomy" id="2918883"/>
    <lineage>
        <taxon>Eukaryota</taxon>
        <taxon>Metamonada</taxon>
        <taxon>Carpediemonas-like organisms</taxon>
        <taxon>Aduncisulcus</taxon>
    </lineage>
</organism>
<dbReference type="NCBIfam" id="TIGR00125">
    <property type="entry name" value="cyt_tran_rel"/>
    <property type="match status" value="1"/>
</dbReference>
<evidence type="ECO:0000256" key="2">
    <source>
        <dbReference type="ARBA" id="ARBA00010101"/>
    </source>
</evidence>
<dbReference type="InterPro" id="IPR014729">
    <property type="entry name" value="Rossmann-like_a/b/a_fold"/>
</dbReference>
<evidence type="ECO:0000256" key="1">
    <source>
        <dbReference type="ARBA" id="ARBA00005189"/>
    </source>
</evidence>
<dbReference type="EMBL" id="BQXS01011538">
    <property type="protein sequence ID" value="GKT13747.1"/>
    <property type="molecule type" value="Genomic_DNA"/>
</dbReference>
<comment type="pathway">
    <text evidence="1">Lipid metabolism.</text>
</comment>
<keyword evidence="4" id="KW-0808">Transferase</keyword>